<feature type="signal peptide" evidence="1">
    <location>
        <begin position="1"/>
        <end position="23"/>
    </location>
</feature>
<protein>
    <submittedName>
        <fullName evidence="3">Amidohydrolase</fullName>
    </submittedName>
</protein>
<dbReference type="InterPro" id="IPR011059">
    <property type="entry name" value="Metal-dep_hydrolase_composite"/>
</dbReference>
<keyword evidence="3" id="KW-0378">Hydrolase</keyword>
<dbReference type="SUPFAM" id="SSF51556">
    <property type="entry name" value="Metallo-dependent hydrolases"/>
    <property type="match status" value="1"/>
</dbReference>
<name>A0A1Y3C8Y8_9GAMM</name>
<comment type="caution">
    <text evidence="3">The sequence shown here is derived from an EMBL/GenBank/DDBJ whole genome shotgun (WGS) entry which is preliminary data.</text>
</comment>
<evidence type="ECO:0000313" key="3">
    <source>
        <dbReference type="EMBL" id="OTG62451.1"/>
    </source>
</evidence>
<keyword evidence="1" id="KW-0732">Signal</keyword>
<dbReference type="SUPFAM" id="SSF51338">
    <property type="entry name" value="Composite domain of metallo-dependent hydrolases"/>
    <property type="match status" value="1"/>
</dbReference>
<dbReference type="PANTHER" id="PTHR22642">
    <property type="entry name" value="IMIDAZOLONEPROPIONASE"/>
    <property type="match status" value="1"/>
</dbReference>
<organism evidence="3 4">
    <name type="scientific">Acinetobacter silvestris</name>
    <dbReference type="NCBI Taxonomy" id="1977882"/>
    <lineage>
        <taxon>Bacteria</taxon>
        <taxon>Pseudomonadati</taxon>
        <taxon>Pseudomonadota</taxon>
        <taxon>Gammaproteobacteria</taxon>
        <taxon>Moraxellales</taxon>
        <taxon>Moraxellaceae</taxon>
        <taxon>Acinetobacter</taxon>
    </lineage>
</organism>
<feature type="chain" id="PRO_5013391061" evidence="1">
    <location>
        <begin position="24"/>
        <end position="584"/>
    </location>
</feature>
<keyword evidence="4" id="KW-1185">Reference proteome</keyword>
<feature type="domain" description="Amidohydrolase 3" evidence="2">
    <location>
        <begin position="75"/>
        <end position="582"/>
    </location>
</feature>
<dbReference type="STRING" id="1977882.B9T28_14380"/>
<gene>
    <name evidence="3" type="ORF">B9T28_14380</name>
</gene>
<dbReference type="CDD" id="cd01300">
    <property type="entry name" value="YtcJ_like"/>
    <property type="match status" value="1"/>
</dbReference>
<dbReference type="EMBL" id="NEGB01000013">
    <property type="protein sequence ID" value="OTG62451.1"/>
    <property type="molecule type" value="Genomic_DNA"/>
</dbReference>
<reference evidence="3 4" key="1">
    <citation type="submission" date="2017-04" db="EMBL/GenBank/DDBJ databases">
        <title>High diversity of culturable Acinetobacter species in natural soil and water ecosystems.</title>
        <authorList>
            <person name="Nemec A."/>
            <person name="Radolfova-Krizova L."/>
        </authorList>
    </citation>
    <scope>NUCLEOTIDE SEQUENCE [LARGE SCALE GENOMIC DNA]</scope>
    <source>
        <strain evidence="3 4">ANC 4999</strain>
    </source>
</reference>
<dbReference type="Gene3D" id="2.30.40.10">
    <property type="entry name" value="Urease, subunit C, domain 1"/>
    <property type="match status" value="1"/>
</dbReference>
<dbReference type="InterPro" id="IPR013108">
    <property type="entry name" value="Amidohydro_3"/>
</dbReference>
<dbReference type="Pfam" id="PF07969">
    <property type="entry name" value="Amidohydro_3"/>
    <property type="match status" value="1"/>
</dbReference>
<dbReference type="PANTHER" id="PTHR22642:SF2">
    <property type="entry name" value="PROTEIN LONG AFTER FAR-RED 3"/>
    <property type="match status" value="1"/>
</dbReference>
<dbReference type="Proteomes" id="UP000242765">
    <property type="component" value="Unassembled WGS sequence"/>
</dbReference>
<evidence type="ECO:0000259" key="2">
    <source>
        <dbReference type="Pfam" id="PF07969"/>
    </source>
</evidence>
<sequence>MLNFKSGILALSISALLTSTAWAKNGIDSIYLNGKIYTAKDNVPLQQAIAISSDGKIVSVGSNTEIKKIADSDTKVYDLGNKILMPGLIDSHIHALATGVEMVLATLDDEGEIDIKAVEKQLRQAQQDGTGMAGDVLILNGLSSEYWKLTDQLSEVFNQNEWKNLPIALIGSDHHTAWANQALLKKAGVNSNFVKSLSAENIQNITHNKKFEPTGFLVDSGWDIVSEKIPPLSHDLMYKGSKEAVSYYNSLGLTAWLDIAANASPLQGIFNIKNTENTLGMIPMYKELSEKGKLSARVSGLHVINSKSTPKVFDTLDGINSKYKNINNFNLIGVKVFADGVLEYPAQSAALLGQYSNTKKSGNLLFDPQIFKTVVDEADRRNMLVHIHAIGDKAVRESLNAFEYARSKRQSHIPHSITHLQLVDPSDYSRFKQNNIIASMQLAWAYEDGLNKELVKPYISETTYKGMYPAHSLLKNGAIIAGASDAPVSTANPFIAMATAITRIGEDGGYLNTNEAIDRDSVFKAYTINAAKALSLDQQIGTLEAGKKADMILVDRDIFTVSPEKLAETKVLWTMFDGKKVYQQ</sequence>
<dbReference type="InterPro" id="IPR033932">
    <property type="entry name" value="YtcJ-like"/>
</dbReference>
<dbReference type="InterPro" id="IPR032466">
    <property type="entry name" value="Metal_Hydrolase"/>
</dbReference>
<dbReference type="AlphaFoldDB" id="A0A1Y3C8Y8"/>
<evidence type="ECO:0000313" key="4">
    <source>
        <dbReference type="Proteomes" id="UP000242765"/>
    </source>
</evidence>
<dbReference type="Gene3D" id="3.20.20.140">
    <property type="entry name" value="Metal-dependent hydrolases"/>
    <property type="match status" value="1"/>
</dbReference>
<accession>A0A1Y3C8Y8</accession>
<dbReference type="Gene3D" id="3.10.310.70">
    <property type="match status" value="1"/>
</dbReference>
<dbReference type="GO" id="GO:0016810">
    <property type="term" value="F:hydrolase activity, acting on carbon-nitrogen (but not peptide) bonds"/>
    <property type="evidence" value="ECO:0007669"/>
    <property type="project" value="InterPro"/>
</dbReference>
<evidence type="ECO:0000256" key="1">
    <source>
        <dbReference type="SAM" id="SignalP"/>
    </source>
</evidence>
<proteinExistence type="predicted"/>